<evidence type="ECO:0000313" key="1">
    <source>
        <dbReference type="EMBL" id="MDQ0513883.1"/>
    </source>
</evidence>
<accession>A0ABU0LZ59</accession>
<reference evidence="1" key="1">
    <citation type="submission" date="2023-07" db="EMBL/GenBank/DDBJ databases">
        <title>Genomic Encyclopedia of Type Strains, Phase IV (KMG-IV): sequencing the most valuable type-strain genomes for metagenomic binning, comparative biology and taxonomic classification.</title>
        <authorList>
            <person name="Goeker M."/>
        </authorList>
    </citation>
    <scope>NUCLEOTIDE SEQUENCE [LARGE SCALE GENOMIC DNA]</scope>
    <source>
        <strain evidence="1">DSM 21204</strain>
    </source>
</reference>
<keyword evidence="2" id="KW-1185">Reference proteome</keyword>
<dbReference type="RefSeq" id="WP_256547423.1">
    <property type="nucleotide sequence ID" value="NZ_CP101809.1"/>
</dbReference>
<gene>
    <name evidence="1" type="ORF">J2Z62_000321</name>
</gene>
<protein>
    <submittedName>
        <fullName evidence="1">Uncharacterized protein</fullName>
    </submittedName>
</protein>
<sequence>MYQTPLRKYLWQYNIKKAKMRQSFFRVYEISINGKEKFRSLVVKLRNLVNWGAINDINKIDEMNVICTFQFLNKDLDLNLTFALIETNFDHRITNIWLNINKIKKDWIINQHSYWIIPIALFTSANIKLNDQFLIH</sequence>
<proteinExistence type="predicted"/>
<comment type="caution">
    <text evidence="1">The sequence shown here is derived from an EMBL/GenBank/DDBJ whole genome shotgun (WGS) entry which is preliminary data.</text>
</comment>
<name>A0ABU0LZ59_9BACT</name>
<evidence type="ECO:0000313" key="2">
    <source>
        <dbReference type="Proteomes" id="UP001240643"/>
    </source>
</evidence>
<dbReference type="EMBL" id="JAUSWO010000001">
    <property type="protein sequence ID" value="MDQ0513883.1"/>
    <property type="molecule type" value="Genomic_DNA"/>
</dbReference>
<dbReference type="Proteomes" id="UP001240643">
    <property type="component" value="Unassembled WGS sequence"/>
</dbReference>
<organism evidence="1 2">
    <name type="scientific">Mycoplasmoides fastidiosum</name>
    <dbReference type="NCBI Taxonomy" id="92758"/>
    <lineage>
        <taxon>Bacteria</taxon>
        <taxon>Bacillati</taxon>
        <taxon>Mycoplasmatota</taxon>
        <taxon>Mycoplasmoidales</taxon>
        <taxon>Mycoplasmoidaceae</taxon>
        <taxon>Mycoplasmoides</taxon>
    </lineage>
</organism>